<evidence type="ECO:0000313" key="5">
    <source>
        <dbReference type="EMBL" id="SEK38889.1"/>
    </source>
</evidence>
<dbReference type="EMBL" id="FOBI01000001">
    <property type="protein sequence ID" value="SEK38889.1"/>
    <property type="molecule type" value="Genomic_DNA"/>
</dbReference>
<evidence type="ECO:0000313" key="6">
    <source>
        <dbReference type="Proteomes" id="UP000199297"/>
    </source>
</evidence>
<reference evidence="6" key="1">
    <citation type="submission" date="2016-10" db="EMBL/GenBank/DDBJ databases">
        <authorList>
            <person name="Varghese N."/>
            <person name="Submissions S."/>
        </authorList>
    </citation>
    <scope>NUCLEOTIDE SEQUENCE [LARGE SCALE GENOMIC DNA]</scope>
    <source>
        <strain evidence="6">CGMCC 1.9127</strain>
    </source>
</reference>
<dbReference type="PROSITE" id="PS50956">
    <property type="entry name" value="HTH_ASNC_2"/>
    <property type="match status" value="1"/>
</dbReference>
<dbReference type="InterPro" id="IPR036388">
    <property type="entry name" value="WH-like_DNA-bd_sf"/>
</dbReference>
<dbReference type="InterPro" id="IPR036390">
    <property type="entry name" value="WH_DNA-bd_sf"/>
</dbReference>
<dbReference type="CDD" id="cd00090">
    <property type="entry name" value="HTH_ARSR"/>
    <property type="match status" value="1"/>
</dbReference>
<dbReference type="SUPFAM" id="SSF46785">
    <property type="entry name" value="Winged helix' DNA-binding domain"/>
    <property type="match status" value="1"/>
</dbReference>
<dbReference type="GO" id="GO:0043565">
    <property type="term" value="F:sequence-specific DNA binding"/>
    <property type="evidence" value="ECO:0007669"/>
    <property type="project" value="InterPro"/>
</dbReference>
<dbReference type="SUPFAM" id="SSF54909">
    <property type="entry name" value="Dimeric alpha+beta barrel"/>
    <property type="match status" value="1"/>
</dbReference>
<dbReference type="GO" id="GO:0006355">
    <property type="term" value="P:regulation of DNA-templated transcription"/>
    <property type="evidence" value="ECO:0007669"/>
    <property type="project" value="UniProtKB-ARBA"/>
</dbReference>
<dbReference type="InterPro" id="IPR019888">
    <property type="entry name" value="Tscrpt_reg_AsnC-like"/>
</dbReference>
<dbReference type="Pfam" id="PF13412">
    <property type="entry name" value="HTH_24"/>
    <property type="match status" value="1"/>
</dbReference>
<evidence type="ECO:0000256" key="2">
    <source>
        <dbReference type="ARBA" id="ARBA00023125"/>
    </source>
</evidence>
<proteinExistence type="predicted"/>
<protein>
    <submittedName>
        <fullName evidence="5">Transcriptional regulator, AsnC family</fullName>
    </submittedName>
</protein>
<evidence type="ECO:0000259" key="4">
    <source>
        <dbReference type="PROSITE" id="PS50956"/>
    </source>
</evidence>
<dbReference type="GO" id="GO:0043200">
    <property type="term" value="P:response to amino acid"/>
    <property type="evidence" value="ECO:0007669"/>
    <property type="project" value="TreeGrafter"/>
</dbReference>
<dbReference type="InterPro" id="IPR011008">
    <property type="entry name" value="Dimeric_a/b-barrel"/>
</dbReference>
<dbReference type="SMART" id="SM00344">
    <property type="entry name" value="HTH_ASNC"/>
    <property type="match status" value="1"/>
</dbReference>
<dbReference type="GO" id="GO:0005829">
    <property type="term" value="C:cytosol"/>
    <property type="evidence" value="ECO:0007669"/>
    <property type="project" value="TreeGrafter"/>
</dbReference>
<dbReference type="Pfam" id="PF01037">
    <property type="entry name" value="AsnC_trans_reg"/>
    <property type="match status" value="1"/>
</dbReference>
<keyword evidence="1" id="KW-0805">Transcription regulation</keyword>
<keyword evidence="3" id="KW-0804">Transcription</keyword>
<organism evidence="5 6">
    <name type="scientific">Colwellia chukchiensis</name>
    <dbReference type="NCBI Taxonomy" id="641665"/>
    <lineage>
        <taxon>Bacteria</taxon>
        <taxon>Pseudomonadati</taxon>
        <taxon>Pseudomonadota</taxon>
        <taxon>Gammaproteobacteria</taxon>
        <taxon>Alteromonadales</taxon>
        <taxon>Colwelliaceae</taxon>
        <taxon>Colwellia</taxon>
    </lineage>
</organism>
<keyword evidence="2" id="KW-0238">DNA-binding</keyword>
<accession>A0A1H7GLB9</accession>
<dbReference type="InterPro" id="IPR011991">
    <property type="entry name" value="ArsR-like_HTH"/>
</dbReference>
<dbReference type="InterPro" id="IPR000485">
    <property type="entry name" value="AsnC-type_HTH_dom"/>
</dbReference>
<dbReference type="AlphaFoldDB" id="A0A1H7GLB9"/>
<dbReference type="STRING" id="641665.GCA_002104455_00469"/>
<feature type="domain" description="HTH asnC-type" evidence="4">
    <location>
        <begin position="10"/>
        <end position="84"/>
    </location>
</feature>
<evidence type="ECO:0000256" key="1">
    <source>
        <dbReference type="ARBA" id="ARBA00023015"/>
    </source>
</evidence>
<dbReference type="PANTHER" id="PTHR30154">
    <property type="entry name" value="LEUCINE-RESPONSIVE REGULATORY PROTEIN"/>
    <property type="match status" value="1"/>
</dbReference>
<dbReference type="PANTHER" id="PTHR30154:SF34">
    <property type="entry name" value="TRANSCRIPTIONAL REGULATOR AZLB"/>
    <property type="match status" value="1"/>
</dbReference>
<gene>
    <name evidence="5" type="ORF">SAMN05216262_101234</name>
</gene>
<dbReference type="PRINTS" id="PR00033">
    <property type="entry name" value="HTHASNC"/>
</dbReference>
<dbReference type="Gene3D" id="1.10.10.10">
    <property type="entry name" value="Winged helix-like DNA-binding domain superfamily/Winged helix DNA-binding domain"/>
    <property type="match status" value="1"/>
</dbReference>
<keyword evidence="6" id="KW-1185">Reference proteome</keyword>
<evidence type="ECO:0000256" key="3">
    <source>
        <dbReference type="ARBA" id="ARBA00023163"/>
    </source>
</evidence>
<dbReference type="Proteomes" id="UP000199297">
    <property type="component" value="Unassembled WGS sequence"/>
</dbReference>
<dbReference type="RefSeq" id="WP_198951647.1">
    <property type="nucleotide sequence ID" value="NZ_FOBI01000001.1"/>
</dbReference>
<sequence length="169" mass="19110">MSKTNKKVGLDRIDLKILSALSRDGRMTKLQLSEEVGLSATPCWERMKKLEKNGTIKGYRAELNLNKIIDVSYYRVEISIKNYSTAKANEFEKLVASIAEIVECEAVLGSIDYLLKIVSPHIDAYQKTIEYLLGCSDLDIDHKTIPISKNVKTASQLDIKKLYLQQPTE</sequence>
<dbReference type="Gene3D" id="3.30.70.920">
    <property type="match status" value="1"/>
</dbReference>
<name>A0A1H7GLB9_9GAMM</name>
<dbReference type="InterPro" id="IPR019887">
    <property type="entry name" value="Tscrpt_reg_AsnC/Lrp_C"/>
</dbReference>